<keyword evidence="3" id="KW-0472">Membrane</keyword>
<reference evidence="5" key="1">
    <citation type="submission" date="2016-10" db="EMBL/GenBank/DDBJ databases">
        <authorList>
            <person name="de Groot N.N."/>
        </authorList>
    </citation>
    <scope>NUCLEOTIDE SEQUENCE [LARGE SCALE GENOMIC DNA]</scope>
    <source>
        <strain evidence="5">10nlg</strain>
    </source>
</reference>
<dbReference type="GO" id="GO:0004252">
    <property type="term" value="F:serine-type endopeptidase activity"/>
    <property type="evidence" value="ECO:0007669"/>
    <property type="project" value="InterPro"/>
</dbReference>
<dbReference type="RefSeq" id="WP_093072179.1">
    <property type="nucleotide sequence ID" value="NZ_FOGV01000005.1"/>
</dbReference>
<evidence type="ECO:0000256" key="3">
    <source>
        <dbReference type="SAM" id="Phobius"/>
    </source>
</evidence>
<dbReference type="STRING" id="1464123.SAMN05444126_10511"/>
<dbReference type="PANTHER" id="PTHR43019">
    <property type="entry name" value="SERINE ENDOPROTEASE DEGS"/>
    <property type="match status" value="1"/>
</dbReference>
<evidence type="ECO:0000256" key="1">
    <source>
        <dbReference type="ARBA" id="ARBA00022825"/>
    </source>
</evidence>
<keyword evidence="4" id="KW-0645">Protease</keyword>
<name>A0A1H9RM99_9BACI</name>
<dbReference type="SUPFAM" id="SSF50494">
    <property type="entry name" value="Trypsin-like serine proteases"/>
    <property type="match status" value="1"/>
</dbReference>
<dbReference type="GO" id="GO:0006508">
    <property type="term" value="P:proteolysis"/>
    <property type="evidence" value="ECO:0007669"/>
    <property type="project" value="UniProtKB-KW"/>
</dbReference>
<keyword evidence="1" id="KW-0720">Serine protease</keyword>
<organism evidence="4 5">
    <name type="scientific">Salisediminibacterium halotolerans</name>
    <dbReference type="NCBI Taxonomy" id="517425"/>
    <lineage>
        <taxon>Bacteria</taxon>
        <taxon>Bacillati</taxon>
        <taxon>Bacillota</taxon>
        <taxon>Bacilli</taxon>
        <taxon>Bacillales</taxon>
        <taxon>Bacillaceae</taxon>
        <taxon>Salisediminibacterium</taxon>
    </lineage>
</organism>
<evidence type="ECO:0000313" key="4">
    <source>
        <dbReference type="EMBL" id="SER73698.1"/>
    </source>
</evidence>
<dbReference type="Pfam" id="PF13365">
    <property type="entry name" value="Trypsin_2"/>
    <property type="match status" value="1"/>
</dbReference>
<sequence length="281" mass="31379">MIDHDNTDGQDNESRGKDEPVFTDGEDHYTWDEWFHPPEEGEDESPPVKKSKKGMKYTVIGVVIIALLTNVFQWWPQIFNLPAAEFVEVSRELSEREDIEQYKEGVVVIHAGDSKGTGFYIDEGDGYIITNDHVVRNNPYPAVTFKNGDSHQAEVVANEPETDIAVLSIDNVATEQYAFTLTDEIERDASAYIIGNPLFFNHIANQGEIIGTYETDQIDGEVLMIDAPIYQGSSGSPVINEDGDVFAVIYATVRTEIEGEEKRIGLAVSSSSFQKELFTDD</sequence>
<comment type="caution">
    <text evidence="4">The sequence shown here is derived from an EMBL/GenBank/DDBJ whole genome shotgun (WGS) entry which is preliminary data.</text>
</comment>
<dbReference type="InterPro" id="IPR009003">
    <property type="entry name" value="Peptidase_S1_PA"/>
</dbReference>
<feature type="compositionally biased region" description="Basic and acidic residues" evidence="2">
    <location>
        <begin position="1"/>
        <end position="39"/>
    </location>
</feature>
<keyword evidence="3" id="KW-0812">Transmembrane</keyword>
<dbReference type="AlphaFoldDB" id="A0A1H9RM99"/>
<dbReference type="EMBL" id="FOGV01000005">
    <property type="protein sequence ID" value="SER73698.1"/>
    <property type="molecule type" value="Genomic_DNA"/>
</dbReference>
<dbReference type="InterPro" id="IPR001940">
    <property type="entry name" value="Peptidase_S1C"/>
</dbReference>
<dbReference type="Proteomes" id="UP000199318">
    <property type="component" value="Unassembled WGS sequence"/>
</dbReference>
<proteinExistence type="predicted"/>
<protein>
    <submittedName>
        <fullName evidence="4">Serine protease Do</fullName>
    </submittedName>
</protein>
<evidence type="ECO:0000256" key="2">
    <source>
        <dbReference type="SAM" id="MobiDB-lite"/>
    </source>
</evidence>
<keyword evidence="3" id="KW-1133">Transmembrane helix</keyword>
<dbReference type="PRINTS" id="PR00834">
    <property type="entry name" value="PROTEASES2C"/>
</dbReference>
<feature type="region of interest" description="Disordered" evidence="2">
    <location>
        <begin position="1"/>
        <end position="51"/>
    </location>
</feature>
<gene>
    <name evidence="4" type="ORF">SAMN05444126_10511</name>
</gene>
<dbReference type="PANTHER" id="PTHR43019:SF23">
    <property type="entry name" value="PROTEASE DO-LIKE 5, CHLOROPLASTIC"/>
    <property type="match status" value="1"/>
</dbReference>
<evidence type="ECO:0000313" key="5">
    <source>
        <dbReference type="Proteomes" id="UP000199318"/>
    </source>
</evidence>
<accession>A0A1H9RM99</accession>
<keyword evidence="5" id="KW-1185">Reference proteome</keyword>
<dbReference type="OrthoDB" id="9766361at2"/>
<dbReference type="Gene3D" id="2.40.10.10">
    <property type="entry name" value="Trypsin-like serine proteases"/>
    <property type="match status" value="2"/>
</dbReference>
<dbReference type="InterPro" id="IPR043504">
    <property type="entry name" value="Peptidase_S1_PA_chymotrypsin"/>
</dbReference>
<feature type="transmembrane region" description="Helical" evidence="3">
    <location>
        <begin position="57"/>
        <end position="75"/>
    </location>
</feature>
<keyword evidence="1" id="KW-0378">Hydrolase</keyword>